<dbReference type="PROSITE" id="PS51257">
    <property type="entry name" value="PROKAR_LIPOPROTEIN"/>
    <property type="match status" value="1"/>
</dbReference>
<name>A0A1G8KV77_9SPHI</name>
<dbReference type="EMBL" id="FNCG01000021">
    <property type="protein sequence ID" value="SDI46800.1"/>
    <property type="molecule type" value="Genomic_DNA"/>
</dbReference>
<protein>
    <recommendedName>
        <fullName evidence="4">Lipocalin-like domain-containing protein</fullName>
    </recommendedName>
</protein>
<sequence>MKIILLAVSIILLGSITACNKGDLPGPGSSSIVGKWRWIKSVGGIGGFTVTPQSSGYNIRNEFYADSSFKRFQNNVLQISGNFRTTPNYQYSPTEKADILLISGPTLDTRPVSYLIRHDTLYLNEIYIADGYSEVYVRMK</sequence>
<reference evidence="3" key="1">
    <citation type="submission" date="2016-10" db="EMBL/GenBank/DDBJ databases">
        <authorList>
            <person name="Varghese N."/>
            <person name="Submissions S."/>
        </authorList>
    </citation>
    <scope>NUCLEOTIDE SEQUENCE [LARGE SCALE GENOMIC DNA]</scope>
    <source>
        <strain evidence="3">Gh-67</strain>
    </source>
</reference>
<keyword evidence="3" id="KW-1185">Reference proteome</keyword>
<dbReference type="AlphaFoldDB" id="A0A1G8KV77"/>
<evidence type="ECO:0000313" key="3">
    <source>
        <dbReference type="Proteomes" id="UP000199705"/>
    </source>
</evidence>
<evidence type="ECO:0000256" key="1">
    <source>
        <dbReference type="SAM" id="SignalP"/>
    </source>
</evidence>
<gene>
    <name evidence="2" type="ORF">SAMN05192573_12172</name>
</gene>
<keyword evidence="1" id="KW-0732">Signal</keyword>
<dbReference type="Proteomes" id="UP000199705">
    <property type="component" value="Unassembled WGS sequence"/>
</dbReference>
<feature type="signal peptide" evidence="1">
    <location>
        <begin position="1"/>
        <end position="20"/>
    </location>
</feature>
<proteinExistence type="predicted"/>
<evidence type="ECO:0000313" key="2">
    <source>
        <dbReference type="EMBL" id="SDI46800.1"/>
    </source>
</evidence>
<accession>A0A1G8KV77</accession>
<feature type="chain" id="PRO_5011603404" description="Lipocalin-like domain-containing protein" evidence="1">
    <location>
        <begin position="21"/>
        <end position="140"/>
    </location>
</feature>
<dbReference type="RefSeq" id="WP_129570539.1">
    <property type="nucleotide sequence ID" value="NZ_CP071878.2"/>
</dbReference>
<evidence type="ECO:0008006" key="4">
    <source>
        <dbReference type="Google" id="ProtNLM"/>
    </source>
</evidence>
<organism evidence="2 3">
    <name type="scientific">Mucilaginibacter gossypii</name>
    <dbReference type="NCBI Taxonomy" id="551996"/>
    <lineage>
        <taxon>Bacteria</taxon>
        <taxon>Pseudomonadati</taxon>
        <taxon>Bacteroidota</taxon>
        <taxon>Sphingobacteriia</taxon>
        <taxon>Sphingobacteriales</taxon>
        <taxon>Sphingobacteriaceae</taxon>
        <taxon>Mucilaginibacter</taxon>
    </lineage>
</organism>